<evidence type="ECO:0000256" key="6">
    <source>
        <dbReference type="ARBA" id="ARBA00022842"/>
    </source>
</evidence>
<dbReference type="GO" id="GO:0016787">
    <property type="term" value="F:hydrolase activity"/>
    <property type="evidence" value="ECO:0007669"/>
    <property type="project" value="UniProtKB-KW"/>
</dbReference>
<evidence type="ECO:0000313" key="9">
    <source>
        <dbReference type="EMBL" id="HHI97905.1"/>
    </source>
</evidence>
<keyword evidence="5" id="KW-0378">Hydrolase</keyword>
<dbReference type="InterPro" id="IPR029060">
    <property type="entry name" value="PIN-like_dom_sf"/>
</dbReference>
<keyword evidence="4" id="KW-0479">Metal-binding</keyword>
<comment type="similarity">
    <text evidence="7">Belongs to the PINc/VapC protein family.</text>
</comment>
<dbReference type="Pfam" id="PF01850">
    <property type="entry name" value="PIN"/>
    <property type="match status" value="1"/>
</dbReference>
<feature type="domain" description="PIN" evidence="8">
    <location>
        <begin position="2"/>
        <end position="92"/>
    </location>
</feature>
<evidence type="ECO:0000256" key="3">
    <source>
        <dbReference type="ARBA" id="ARBA00022722"/>
    </source>
</evidence>
<name>A0A7V5U376_9BACT</name>
<organism evidence="9">
    <name type="scientific">Thermodesulfatator atlanticus</name>
    <dbReference type="NCBI Taxonomy" id="501497"/>
    <lineage>
        <taxon>Bacteria</taxon>
        <taxon>Pseudomonadati</taxon>
        <taxon>Thermodesulfobacteriota</taxon>
        <taxon>Thermodesulfobacteria</taxon>
        <taxon>Thermodesulfobacteriales</taxon>
        <taxon>Thermodesulfatatoraceae</taxon>
        <taxon>Thermodesulfatator</taxon>
    </lineage>
</organism>
<evidence type="ECO:0000256" key="1">
    <source>
        <dbReference type="ARBA" id="ARBA00001946"/>
    </source>
</evidence>
<keyword evidence="2" id="KW-1277">Toxin-antitoxin system</keyword>
<sequence>MALSAVTLMELYYGAYKSQKVRANLARIRALEEAFEIIPVGPEIADTFGDLKAGLEREGLSLDDFDLILAATALCYNLTLVTNNVRHFGRIEGLKLENWME</sequence>
<keyword evidence="6" id="KW-0460">Magnesium</keyword>
<dbReference type="SUPFAM" id="SSF88723">
    <property type="entry name" value="PIN domain-like"/>
    <property type="match status" value="1"/>
</dbReference>
<gene>
    <name evidence="9" type="ORF">ENJ96_08655</name>
</gene>
<evidence type="ECO:0000259" key="8">
    <source>
        <dbReference type="Pfam" id="PF01850"/>
    </source>
</evidence>
<reference evidence="9" key="1">
    <citation type="journal article" date="2020" name="mSystems">
        <title>Genome- and Community-Level Interaction Insights into Carbon Utilization and Element Cycling Functions of Hydrothermarchaeota in Hydrothermal Sediment.</title>
        <authorList>
            <person name="Zhou Z."/>
            <person name="Liu Y."/>
            <person name="Xu W."/>
            <person name="Pan J."/>
            <person name="Luo Z.H."/>
            <person name="Li M."/>
        </authorList>
    </citation>
    <scope>NUCLEOTIDE SEQUENCE [LARGE SCALE GENOMIC DNA]</scope>
    <source>
        <strain evidence="9">HyVt-533</strain>
    </source>
</reference>
<evidence type="ECO:0000256" key="4">
    <source>
        <dbReference type="ARBA" id="ARBA00022723"/>
    </source>
</evidence>
<dbReference type="AlphaFoldDB" id="A0A7V5U376"/>
<dbReference type="InterPro" id="IPR002716">
    <property type="entry name" value="PIN_dom"/>
</dbReference>
<dbReference type="Proteomes" id="UP000886101">
    <property type="component" value="Unassembled WGS sequence"/>
</dbReference>
<comment type="caution">
    <text evidence="9">The sequence shown here is derived from an EMBL/GenBank/DDBJ whole genome shotgun (WGS) entry which is preliminary data.</text>
</comment>
<dbReference type="PANTHER" id="PTHR33653">
    <property type="entry name" value="RIBONUCLEASE VAPC2"/>
    <property type="match status" value="1"/>
</dbReference>
<dbReference type="GO" id="GO:0004518">
    <property type="term" value="F:nuclease activity"/>
    <property type="evidence" value="ECO:0007669"/>
    <property type="project" value="UniProtKB-KW"/>
</dbReference>
<protein>
    <submittedName>
        <fullName evidence="9">Type II toxin-antitoxin system VapC family toxin</fullName>
    </submittedName>
</protein>
<keyword evidence="3" id="KW-0540">Nuclease</keyword>
<dbReference type="EMBL" id="DROK01000256">
    <property type="protein sequence ID" value="HHI97905.1"/>
    <property type="molecule type" value="Genomic_DNA"/>
</dbReference>
<accession>A0A7V5U376</accession>
<evidence type="ECO:0000256" key="7">
    <source>
        <dbReference type="ARBA" id="ARBA00038093"/>
    </source>
</evidence>
<dbReference type="GO" id="GO:0046872">
    <property type="term" value="F:metal ion binding"/>
    <property type="evidence" value="ECO:0007669"/>
    <property type="project" value="UniProtKB-KW"/>
</dbReference>
<dbReference type="Gene3D" id="3.40.50.1010">
    <property type="entry name" value="5'-nuclease"/>
    <property type="match status" value="1"/>
</dbReference>
<comment type="cofactor">
    <cofactor evidence="1">
        <name>Mg(2+)</name>
        <dbReference type="ChEBI" id="CHEBI:18420"/>
    </cofactor>
</comment>
<evidence type="ECO:0000256" key="2">
    <source>
        <dbReference type="ARBA" id="ARBA00022649"/>
    </source>
</evidence>
<proteinExistence type="inferred from homology"/>
<dbReference type="PANTHER" id="PTHR33653:SF1">
    <property type="entry name" value="RIBONUCLEASE VAPC2"/>
    <property type="match status" value="1"/>
</dbReference>
<evidence type="ECO:0000256" key="5">
    <source>
        <dbReference type="ARBA" id="ARBA00022801"/>
    </source>
</evidence>
<dbReference type="InterPro" id="IPR050556">
    <property type="entry name" value="Type_II_TA_system_RNase"/>
</dbReference>